<dbReference type="FunFam" id="1.10.10.10:FF:000322">
    <property type="entry name" value="Probable disease resistance protein At1g63360"/>
    <property type="match status" value="1"/>
</dbReference>
<evidence type="ECO:0000259" key="12">
    <source>
        <dbReference type="Pfam" id="PF23559"/>
    </source>
</evidence>
<dbReference type="GO" id="GO:0051607">
    <property type="term" value="P:defense response to virus"/>
    <property type="evidence" value="ECO:0007669"/>
    <property type="project" value="UniProtKB-ARBA"/>
</dbReference>
<evidence type="ECO:0000313" key="14">
    <source>
        <dbReference type="Proteomes" id="UP000325081"/>
    </source>
</evidence>
<comment type="caution">
    <text evidence="13">The sequence shown here is derived from an EMBL/GenBank/DDBJ whole genome shotgun (WGS) entry which is preliminary data.</text>
</comment>
<dbReference type="PANTHER" id="PTHR23155">
    <property type="entry name" value="DISEASE RESISTANCE PROTEIN RP"/>
    <property type="match status" value="1"/>
</dbReference>
<evidence type="ECO:0000256" key="8">
    <source>
        <dbReference type="ARBA" id="ARBA00022741"/>
    </source>
</evidence>
<dbReference type="Pfam" id="PF00931">
    <property type="entry name" value="NB-ARC"/>
    <property type="match status" value="1"/>
</dbReference>
<comment type="function">
    <text evidence="1">Confers resistance to late blight (Phytophthora infestans) races carrying the avirulence gene Avr1. Resistance proteins guard the plant against pathogens that contain an appropriate avirulence protein via an indirect interaction with this avirulence protein. That triggers a defense system including the hypersensitive response, which restricts the pathogen growth.</text>
</comment>
<dbReference type="GO" id="GO:0005737">
    <property type="term" value="C:cytoplasm"/>
    <property type="evidence" value="ECO:0007669"/>
    <property type="project" value="UniProtKB-SubCell"/>
</dbReference>
<dbReference type="Gene3D" id="1.10.8.430">
    <property type="entry name" value="Helical domain of apoptotic protease-activating factors"/>
    <property type="match status" value="1"/>
</dbReference>
<keyword evidence="5" id="KW-0433">Leucine-rich repeat</keyword>
<protein>
    <submittedName>
        <fullName evidence="13">Disease resistance protein</fullName>
    </submittedName>
</protein>
<dbReference type="InterPro" id="IPR058922">
    <property type="entry name" value="WHD_DRP"/>
</dbReference>
<feature type="domain" description="NB-ARC" evidence="11">
    <location>
        <begin position="164"/>
        <end position="330"/>
    </location>
</feature>
<evidence type="ECO:0000256" key="10">
    <source>
        <dbReference type="ARBA" id="ARBA00022840"/>
    </source>
</evidence>
<dbReference type="FunFam" id="3.40.50.300:FF:001091">
    <property type="entry name" value="Probable disease resistance protein At1g61300"/>
    <property type="match status" value="1"/>
</dbReference>
<proteinExistence type="inferred from homology"/>
<dbReference type="SUPFAM" id="SSF52058">
    <property type="entry name" value="L domain-like"/>
    <property type="match status" value="1"/>
</dbReference>
<keyword evidence="14" id="KW-1185">Reference proteome</keyword>
<dbReference type="Gene3D" id="1.20.5.4130">
    <property type="match status" value="1"/>
</dbReference>
<evidence type="ECO:0000256" key="1">
    <source>
        <dbReference type="ARBA" id="ARBA00002074"/>
    </source>
</evidence>
<dbReference type="PRINTS" id="PR00364">
    <property type="entry name" value="DISEASERSIST"/>
</dbReference>
<dbReference type="AlphaFoldDB" id="A0A5A7RB31"/>
<dbReference type="Gene3D" id="1.10.10.10">
    <property type="entry name" value="Winged helix-like DNA-binding domain superfamily/Winged helix DNA-binding domain"/>
    <property type="match status" value="1"/>
</dbReference>
<keyword evidence="8" id="KW-0547">Nucleotide-binding</keyword>
<dbReference type="PANTHER" id="PTHR23155:SF1152">
    <property type="entry name" value="AAA+ ATPASE DOMAIN-CONTAINING PROTEIN"/>
    <property type="match status" value="1"/>
</dbReference>
<organism evidence="13 14">
    <name type="scientific">Striga asiatica</name>
    <name type="common">Asiatic witchweed</name>
    <name type="synonym">Buchnera asiatica</name>
    <dbReference type="NCBI Taxonomy" id="4170"/>
    <lineage>
        <taxon>Eukaryota</taxon>
        <taxon>Viridiplantae</taxon>
        <taxon>Streptophyta</taxon>
        <taxon>Embryophyta</taxon>
        <taxon>Tracheophyta</taxon>
        <taxon>Spermatophyta</taxon>
        <taxon>Magnoliopsida</taxon>
        <taxon>eudicotyledons</taxon>
        <taxon>Gunneridae</taxon>
        <taxon>Pentapetalae</taxon>
        <taxon>asterids</taxon>
        <taxon>lamiids</taxon>
        <taxon>Lamiales</taxon>
        <taxon>Orobanchaceae</taxon>
        <taxon>Buchnereae</taxon>
        <taxon>Striga</taxon>
    </lineage>
</organism>
<dbReference type="InterPro" id="IPR044974">
    <property type="entry name" value="Disease_R_plants"/>
</dbReference>
<comment type="subcellular location">
    <subcellularLocation>
        <location evidence="2">Cytoplasm</location>
    </subcellularLocation>
</comment>
<keyword evidence="6" id="KW-0381">Hypersensitive response</keyword>
<accession>A0A5A7RB31</accession>
<dbReference type="Proteomes" id="UP000325081">
    <property type="component" value="Unassembled WGS sequence"/>
</dbReference>
<keyword evidence="10" id="KW-0067">ATP-binding</keyword>
<dbReference type="Pfam" id="PF23559">
    <property type="entry name" value="WHD_DRP"/>
    <property type="match status" value="1"/>
</dbReference>
<dbReference type="GO" id="GO:0043531">
    <property type="term" value="F:ADP binding"/>
    <property type="evidence" value="ECO:0007669"/>
    <property type="project" value="InterPro"/>
</dbReference>
<evidence type="ECO:0000256" key="9">
    <source>
        <dbReference type="ARBA" id="ARBA00022821"/>
    </source>
</evidence>
<dbReference type="SUPFAM" id="SSF52540">
    <property type="entry name" value="P-loop containing nucleoside triphosphate hydrolases"/>
    <property type="match status" value="1"/>
</dbReference>
<dbReference type="OrthoDB" id="690341at2759"/>
<evidence type="ECO:0000313" key="13">
    <source>
        <dbReference type="EMBL" id="GER53521.1"/>
    </source>
</evidence>
<reference evidence="14" key="1">
    <citation type="journal article" date="2019" name="Curr. Biol.">
        <title>Genome Sequence of Striga asiatica Provides Insight into the Evolution of Plant Parasitism.</title>
        <authorList>
            <person name="Yoshida S."/>
            <person name="Kim S."/>
            <person name="Wafula E.K."/>
            <person name="Tanskanen J."/>
            <person name="Kim Y.M."/>
            <person name="Honaas L."/>
            <person name="Yang Z."/>
            <person name="Spallek T."/>
            <person name="Conn C.E."/>
            <person name="Ichihashi Y."/>
            <person name="Cheong K."/>
            <person name="Cui S."/>
            <person name="Der J.P."/>
            <person name="Gundlach H."/>
            <person name="Jiao Y."/>
            <person name="Hori C."/>
            <person name="Ishida J.K."/>
            <person name="Kasahara H."/>
            <person name="Kiba T."/>
            <person name="Kim M.S."/>
            <person name="Koo N."/>
            <person name="Laohavisit A."/>
            <person name="Lee Y.H."/>
            <person name="Lumba S."/>
            <person name="McCourt P."/>
            <person name="Mortimer J.C."/>
            <person name="Mutuku J.M."/>
            <person name="Nomura T."/>
            <person name="Sasaki-Sekimoto Y."/>
            <person name="Seto Y."/>
            <person name="Wang Y."/>
            <person name="Wakatake T."/>
            <person name="Sakakibara H."/>
            <person name="Demura T."/>
            <person name="Yamaguchi S."/>
            <person name="Yoneyama K."/>
            <person name="Manabe R.I."/>
            <person name="Nelson D.C."/>
            <person name="Schulman A.H."/>
            <person name="Timko M.P."/>
            <person name="dePamphilis C.W."/>
            <person name="Choi D."/>
            <person name="Shirasu K."/>
        </authorList>
    </citation>
    <scope>NUCLEOTIDE SEQUENCE [LARGE SCALE GENOMIC DNA]</scope>
    <source>
        <strain evidence="14">cv. UVA1</strain>
    </source>
</reference>
<evidence type="ECO:0000256" key="7">
    <source>
        <dbReference type="ARBA" id="ARBA00022737"/>
    </source>
</evidence>
<evidence type="ECO:0000256" key="5">
    <source>
        <dbReference type="ARBA" id="ARBA00022614"/>
    </source>
</evidence>
<feature type="domain" description="Disease resistance protein winged helix" evidence="12">
    <location>
        <begin position="414"/>
        <end position="485"/>
    </location>
</feature>
<evidence type="ECO:0000256" key="3">
    <source>
        <dbReference type="ARBA" id="ARBA00008894"/>
    </source>
</evidence>
<dbReference type="GO" id="GO:0005524">
    <property type="term" value="F:ATP binding"/>
    <property type="evidence" value="ECO:0007669"/>
    <property type="project" value="UniProtKB-KW"/>
</dbReference>
<evidence type="ECO:0000256" key="6">
    <source>
        <dbReference type="ARBA" id="ARBA00022667"/>
    </source>
</evidence>
<name>A0A5A7RB31_STRAF</name>
<dbReference type="InterPro" id="IPR002182">
    <property type="entry name" value="NB-ARC"/>
</dbReference>
<comment type="similarity">
    <text evidence="3">Belongs to the disease resistance NB-LRR family.</text>
</comment>
<dbReference type="Gene3D" id="3.40.50.300">
    <property type="entry name" value="P-loop containing nucleotide triphosphate hydrolases"/>
    <property type="match status" value="1"/>
</dbReference>
<evidence type="ECO:0000256" key="2">
    <source>
        <dbReference type="ARBA" id="ARBA00004496"/>
    </source>
</evidence>
<dbReference type="InterPro" id="IPR042197">
    <property type="entry name" value="Apaf_helical"/>
</dbReference>
<dbReference type="GO" id="GO:0009626">
    <property type="term" value="P:plant-type hypersensitive response"/>
    <property type="evidence" value="ECO:0007669"/>
    <property type="project" value="UniProtKB-KW"/>
</dbReference>
<keyword evidence="7" id="KW-0677">Repeat</keyword>
<dbReference type="EMBL" id="BKCP01010626">
    <property type="protein sequence ID" value="GER53521.1"/>
    <property type="molecule type" value="Genomic_DNA"/>
</dbReference>
<dbReference type="InterPro" id="IPR032675">
    <property type="entry name" value="LRR_dom_sf"/>
</dbReference>
<evidence type="ECO:0000259" key="11">
    <source>
        <dbReference type="Pfam" id="PF00931"/>
    </source>
</evidence>
<evidence type="ECO:0000256" key="4">
    <source>
        <dbReference type="ARBA" id="ARBA00022490"/>
    </source>
</evidence>
<sequence length="896" mass="102094">MAAYAALLSLKRTIDQIQTHPSPPISLNPTLIQSLTEKLTFLQEFLENHSIDVEGLEGRLADAAYEAEDLIESHIVHQIHAEKANNENKSKATSREENFSPIDLYQGLQKVMQDLDLIKGDLVENTKHRGIQVERNYSMPAGQSRSPPLTQCAMVGFDDVLLEALDKLTGQQSSREIIPIVGMGGIGKTTLAKNIYVNALIVQHFDFRGWATISQEYDSKEILVEILVCLKTVWSRERLGQMGEHELGEKLHKSLSGRRYLIVMDDMWSIEAWDRIKFFFPDYNNGSRIVITTRLSNLAHELSGSCGLEVGFLDEDNSWNLFRKSVFGEHDCHLDLEEIGLQISRNCKGLPLSIVVVGGLLANSTQTREYWQFIAKNLNSVVNLDENERCLRLLRLSYNHLPVHLKPCFLYLGIFPEDTVIRASRLVKLWVAEGFLKPISDKTLEVAGKEYLKDLIQRNLIVDQEFGYKGNIKRFKIHDLVRDLCIKEAEKERFFLVAKTDSPYSGQSWHTQRRIGILRPESSSSKHINMVQSATHARSLICNYAGVGSTQRLSPLMRVLDQIREVDSLEDIFHLVNLRHFMGAIKLWQPGPFPSSFYHLWNLQMLHIIDPSYYPRKVVDIWRMPRLRHVRINGLDFADPPTSHDNSGVLWDLQTLKCIWTSKWSEEMMRRIPNLKKLNLKLLSSSSRDDGYALDSLFRLHHLESLNCEFAGVPKDLASGLVFPDSLRKLSLKGTRLVWEEMAAKVGHLPHLQVLILHRLACKGPNWETVEGQFSSLKDLEVYGWPDLEFWTMGDWTHFPSLEHLILGGLRNLKAIPLEIGYIPTLNSIEVNNCSDSAVTSAKEIANEEEELGNDEGFRVKVVLSEKSQVPKSLASANFQVLPQPIIYSGTHVFYF</sequence>
<keyword evidence="9" id="KW-0611">Plant defense</keyword>
<dbReference type="InterPro" id="IPR036388">
    <property type="entry name" value="WH-like_DNA-bd_sf"/>
</dbReference>
<keyword evidence="4" id="KW-0963">Cytoplasm</keyword>
<gene>
    <name evidence="13" type="ORF">STAS_31044</name>
</gene>
<dbReference type="InterPro" id="IPR027417">
    <property type="entry name" value="P-loop_NTPase"/>
</dbReference>
<dbReference type="Gene3D" id="3.80.10.10">
    <property type="entry name" value="Ribonuclease Inhibitor"/>
    <property type="match status" value="1"/>
</dbReference>